<comment type="caution">
    <text evidence="1">The sequence shown here is derived from an EMBL/GenBank/DDBJ whole genome shotgun (WGS) entry which is preliminary data.</text>
</comment>
<name>A0A9X6LJG3_BACUH</name>
<proteinExistence type="predicted"/>
<sequence>MQNDRFSIEGIAYSSSDDEKYRKYIVTLVINTTNTIFENNLPLIEDLIKVTTILKEELNTKNFDINLKIRLEQKIQFGYYQKKSKKLITLNIL</sequence>
<gene>
    <name evidence="1" type="ORF">BK716_24175</name>
</gene>
<evidence type="ECO:0000313" key="2">
    <source>
        <dbReference type="Proteomes" id="UP000194816"/>
    </source>
</evidence>
<accession>A0A9X6LJG3</accession>
<dbReference type="AlphaFoldDB" id="A0A9X6LJG3"/>
<protein>
    <submittedName>
        <fullName evidence="1">Uncharacterized protein</fullName>
    </submittedName>
</protein>
<dbReference type="Proteomes" id="UP000194816">
    <property type="component" value="Unassembled WGS sequence"/>
</dbReference>
<evidence type="ECO:0000313" key="1">
    <source>
        <dbReference type="EMBL" id="OUB44997.1"/>
    </source>
</evidence>
<dbReference type="EMBL" id="MOOK01000192">
    <property type="protein sequence ID" value="OUB44997.1"/>
    <property type="molecule type" value="Genomic_DNA"/>
</dbReference>
<reference evidence="1 2" key="1">
    <citation type="submission" date="2016-10" db="EMBL/GenBank/DDBJ databases">
        <title>Comparative genomics of Bacillus thuringiensis reveals a path to pathogens against multiple invertebrate hosts.</title>
        <authorList>
            <person name="Zheng J."/>
            <person name="Gao Q."/>
            <person name="Liu H."/>
            <person name="Peng D."/>
            <person name="Ruan L."/>
            <person name="Sun M."/>
        </authorList>
    </citation>
    <scope>NUCLEOTIDE SEQUENCE [LARGE SCALE GENOMIC DNA]</scope>
    <source>
        <strain evidence="1">BGSC 4AU1</strain>
    </source>
</reference>
<organism evidence="1 2">
    <name type="scientific">Bacillus thuringiensis subsp. higo</name>
    <dbReference type="NCBI Taxonomy" id="132266"/>
    <lineage>
        <taxon>Bacteria</taxon>
        <taxon>Bacillati</taxon>
        <taxon>Bacillota</taxon>
        <taxon>Bacilli</taxon>
        <taxon>Bacillales</taxon>
        <taxon>Bacillaceae</taxon>
        <taxon>Bacillus</taxon>
        <taxon>Bacillus cereus group</taxon>
    </lineage>
</organism>